<keyword evidence="5" id="KW-0547">Nucleotide-binding</keyword>
<dbReference type="RefSeq" id="WP_231701983.1">
    <property type="nucleotide sequence ID" value="NZ_LT629763.1"/>
</dbReference>
<dbReference type="EMBL" id="LT629763">
    <property type="protein sequence ID" value="SDR73007.1"/>
    <property type="molecule type" value="Genomic_DNA"/>
</dbReference>
<dbReference type="PRINTS" id="PR00344">
    <property type="entry name" value="BCTRLSENSOR"/>
</dbReference>
<keyword evidence="4" id="KW-0808">Transferase</keyword>
<organism evidence="10 11">
    <name type="scientific">Halopseudomonas sabulinigri</name>
    <dbReference type="NCBI Taxonomy" id="472181"/>
    <lineage>
        <taxon>Bacteria</taxon>
        <taxon>Pseudomonadati</taxon>
        <taxon>Pseudomonadota</taxon>
        <taxon>Gammaproteobacteria</taxon>
        <taxon>Pseudomonadales</taxon>
        <taxon>Pseudomonadaceae</taxon>
        <taxon>Halopseudomonas</taxon>
    </lineage>
</organism>
<reference evidence="11" key="1">
    <citation type="submission" date="2016-10" db="EMBL/GenBank/DDBJ databases">
        <authorList>
            <person name="Varghese N."/>
            <person name="Submissions S."/>
        </authorList>
    </citation>
    <scope>NUCLEOTIDE SEQUENCE [LARGE SCALE GENOMIC DNA]</scope>
    <source>
        <strain evidence="11">JCM 14963</strain>
    </source>
</reference>
<name>A0A1H1LF13_9GAMM</name>
<dbReference type="Gene3D" id="1.10.287.130">
    <property type="match status" value="1"/>
</dbReference>
<dbReference type="InterPro" id="IPR036890">
    <property type="entry name" value="HATPase_C_sf"/>
</dbReference>
<feature type="domain" description="Histidine kinase" evidence="9">
    <location>
        <begin position="182"/>
        <end position="395"/>
    </location>
</feature>
<dbReference type="GO" id="GO:0007234">
    <property type="term" value="P:osmosensory signaling via phosphorelay pathway"/>
    <property type="evidence" value="ECO:0007669"/>
    <property type="project" value="TreeGrafter"/>
</dbReference>
<evidence type="ECO:0000259" key="9">
    <source>
        <dbReference type="PROSITE" id="PS50109"/>
    </source>
</evidence>
<dbReference type="STRING" id="472181.SAMN05216271_0197"/>
<dbReference type="SMART" id="SM00387">
    <property type="entry name" value="HATPase_c"/>
    <property type="match status" value="1"/>
</dbReference>
<evidence type="ECO:0000256" key="5">
    <source>
        <dbReference type="ARBA" id="ARBA00022741"/>
    </source>
</evidence>
<dbReference type="SUPFAM" id="SSF55874">
    <property type="entry name" value="ATPase domain of HSP90 chaperone/DNA topoisomerase II/histidine kinase"/>
    <property type="match status" value="1"/>
</dbReference>
<dbReference type="InterPro" id="IPR004358">
    <property type="entry name" value="Sig_transdc_His_kin-like_C"/>
</dbReference>
<keyword evidence="8" id="KW-0902">Two-component regulatory system</keyword>
<comment type="catalytic activity">
    <reaction evidence="1">
        <text>ATP + protein L-histidine = ADP + protein N-phospho-L-histidine.</text>
        <dbReference type="EC" id="2.7.13.3"/>
    </reaction>
</comment>
<dbReference type="GO" id="GO:0000155">
    <property type="term" value="F:phosphorelay sensor kinase activity"/>
    <property type="evidence" value="ECO:0007669"/>
    <property type="project" value="InterPro"/>
</dbReference>
<evidence type="ECO:0000313" key="10">
    <source>
        <dbReference type="EMBL" id="SDR73007.1"/>
    </source>
</evidence>
<evidence type="ECO:0000256" key="8">
    <source>
        <dbReference type="ARBA" id="ARBA00023012"/>
    </source>
</evidence>
<evidence type="ECO:0000256" key="2">
    <source>
        <dbReference type="ARBA" id="ARBA00012438"/>
    </source>
</evidence>
<dbReference type="InterPro" id="IPR003018">
    <property type="entry name" value="GAF"/>
</dbReference>
<dbReference type="SMART" id="SM00065">
    <property type="entry name" value="GAF"/>
    <property type="match status" value="1"/>
</dbReference>
<evidence type="ECO:0000313" key="11">
    <source>
        <dbReference type="Proteomes" id="UP000243413"/>
    </source>
</evidence>
<keyword evidence="7" id="KW-0067">ATP-binding</keyword>
<dbReference type="SUPFAM" id="SSF55781">
    <property type="entry name" value="GAF domain-like"/>
    <property type="match status" value="1"/>
</dbReference>
<evidence type="ECO:0000256" key="4">
    <source>
        <dbReference type="ARBA" id="ARBA00022679"/>
    </source>
</evidence>
<dbReference type="GO" id="GO:0030295">
    <property type="term" value="F:protein kinase activator activity"/>
    <property type="evidence" value="ECO:0007669"/>
    <property type="project" value="TreeGrafter"/>
</dbReference>
<dbReference type="SUPFAM" id="SSF47384">
    <property type="entry name" value="Homodimeric domain of signal transducing histidine kinase"/>
    <property type="match status" value="1"/>
</dbReference>
<dbReference type="PROSITE" id="PS50109">
    <property type="entry name" value="HIS_KIN"/>
    <property type="match status" value="1"/>
</dbReference>
<dbReference type="InterPro" id="IPR036097">
    <property type="entry name" value="HisK_dim/P_sf"/>
</dbReference>
<dbReference type="InterPro" id="IPR050351">
    <property type="entry name" value="BphY/WalK/GraS-like"/>
</dbReference>
<gene>
    <name evidence="10" type="ORF">SAMN05216271_0197</name>
</gene>
<dbReference type="InterPro" id="IPR003661">
    <property type="entry name" value="HisK_dim/P_dom"/>
</dbReference>
<accession>A0A1H1LF13</accession>
<evidence type="ECO:0000256" key="1">
    <source>
        <dbReference type="ARBA" id="ARBA00000085"/>
    </source>
</evidence>
<dbReference type="CDD" id="cd00082">
    <property type="entry name" value="HisKA"/>
    <property type="match status" value="1"/>
</dbReference>
<dbReference type="GO" id="GO:0000156">
    <property type="term" value="F:phosphorelay response regulator activity"/>
    <property type="evidence" value="ECO:0007669"/>
    <property type="project" value="TreeGrafter"/>
</dbReference>
<keyword evidence="3" id="KW-0597">Phosphoprotein</keyword>
<dbReference type="EC" id="2.7.13.3" evidence="2"/>
<dbReference type="InterPro" id="IPR029016">
    <property type="entry name" value="GAF-like_dom_sf"/>
</dbReference>
<dbReference type="Proteomes" id="UP000243413">
    <property type="component" value="Chromosome I"/>
</dbReference>
<evidence type="ECO:0000256" key="7">
    <source>
        <dbReference type="ARBA" id="ARBA00022840"/>
    </source>
</evidence>
<proteinExistence type="predicted"/>
<dbReference type="AlphaFoldDB" id="A0A1H1LF13"/>
<protein>
    <recommendedName>
        <fullName evidence="2">histidine kinase</fullName>
        <ecNumber evidence="2">2.7.13.3</ecNumber>
    </recommendedName>
</protein>
<dbReference type="Pfam" id="PF00512">
    <property type="entry name" value="HisKA"/>
    <property type="match status" value="1"/>
</dbReference>
<keyword evidence="6" id="KW-0418">Kinase</keyword>
<dbReference type="InterPro" id="IPR003594">
    <property type="entry name" value="HATPase_dom"/>
</dbReference>
<dbReference type="PANTHER" id="PTHR42878:SF7">
    <property type="entry name" value="SENSOR HISTIDINE KINASE GLRK"/>
    <property type="match status" value="1"/>
</dbReference>
<sequence length="401" mass="43767">MSDCSNLEGDVLKIARIDAVPLILSMMKQTTGMRFAAIARVTTEKWVACAVDDSIDFGLLPGGELVLDTTICNEIRDHRQPVIFRDVKKDPVYSTHHTPRTYQLESYVSIPIVRANGEFFGTLCAIDSVPAQFDESAARKTLELFAQLIAVQLDMQEAQEQIEAALARETETGRLREQFIAVLGHDLRSPLTAIGMSAELLQSKLTVERDRELATSITQSSVRMSALIEDVLDFSRGRLGGGIPVRRVMTDQLAYALNAVIDEVAATHPARSLHRELVLPEQSFCDAGRMGQLLSNLLVNAVNHGAPAAPISITATVEDNHVILSVTNQGKRIAQELMPLLFHPFTRSQADGRGEGLGLGLYIASQIAQSHEGTLGVSSTDEFGTCFVARFPNQIEKSVAT</sequence>
<dbReference type="Gene3D" id="3.30.565.10">
    <property type="entry name" value="Histidine kinase-like ATPase, C-terminal domain"/>
    <property type="match status" value="1"/>
</dbReference>
<dbReference type="Pfam" id="PF02518">
    <property type="entry name" value="HATPase_c"/>
    <property type="match status" value="1"/>
</dbReference>
<dbReference type="SMART" id="SM00388">
    <property type="entry name" value="HisKA"/>
    <property type="match status" value="1"/>
</dbReference>
<evidence type="ECO:0000256" key="3">
    <source>
        <dbReference type="ARBA" id="ARBA00022553"/>
    </source>
</evidence>
<evidence type="ECO:0000256" key="6">
    <source>
        <dbReference type="ARBA" id="ARBA00022777"/>
    </source>
</evidence>
<dbReference type="GO" id="GO:0005524">
    <property type="term" value="F:ATP binding"/>
    <property type="evidence" value="ECO:0007669"/>
    <property type="project" value="UniProtKB-KW"/>
</dbReference>
<dbReference type="InterPro" id="IPR005467">
    <property type="entry name" value="His_kinase_dom"/>
</dbReference>
<dbReference type="Gene3D" id="3.30.450.40">
    <property type="match status" value="1"/>
</dbReference>
<dbReference type="Pfam" id="PF01590">
    <property type="entry name" value="GAF"/>
    <property type="match status" value="1"/>
</dbReference>
<dbReference type="PANTHER" id="PTHR42878">
    <property type="entry name" value="TWO-COMPONENT HISTIDINE KINASE"/>
    <property type="match status" value="1"/>
</dbReference>